<feature type="chain" id="PRO_5046346421" evidence="1">
    <location>
        <begin position="25"/>
        <end position="671"/>
    </location>
</feature>
<dbReference type="Proteomes" id="UP000606003">
    <property type="component" value="Unassembled WGS sequence"/>
</dbReference>
<organism evidence="2 3">
    <name type="scientific">Hymenobacter armeniacus</name>
    <dbReference type="NCBI Taxonomy" id="2771358"/>
    <lineage>
        <taxon>Bacteria</taxon>
        <taxon>Pseudomonadati</taxon>
        <taxon>Bacteroidota</taxon>
        <taxon>Cytophagia</taxon>
        <taxon>Cytophagales</taxon>
        <taxon>Hymenobacteraceae</taxon>
        <taxon>Hymenobacter</taxon>
    </lineage>
</organism>
<dbReference type="Pfam" id="PF13585">
    <property type="entry name" value="CHU_C"/>
    <property type="match status" value="1"/>
</dbReference>
<evidence type="ECO:0000313" key="3">
    <source>
        <dbReference type="Proteomes" id="UP000606003"/>
    </source>
</evidence>
<name>A0ABR8JLH1_9BACT</name>
<accession>A0ABR8JLH1</accession>
<keyword evidence="3" id="KW-1185">Reference proteome</keyword>
<sequence length="671" mass="70437">MMKLVYRSFFLLSLWLGALVAVRAQPGNVCFTPTVTPPCTFVAIDNATNQPVDAFCVGKPVRFELCASRSVPSTLLYYGVLPGLNTTFPGCQPPNQLPYVYTPTRAEVGMVTVSELANDRTGSNGGVTYYTRTFRVYDNTAPTFTVAPCPSGNALITITDLVYDYYSVQSGSGAPLNLNPGQRSAVVPLASGATSVTVVGHYTAPNICESQQATQPVATLLPPQTPLFTTLTLQGALPGGTATLAIGQLPAGYFYTLQRADASAPGGFATVATVPAGSTSFAVPSAAPGCYRLLRTDACQLSTAASDLICTLNLTGNSTQNRNQLLFSDAGGSGAVYTVSRDGKVLATGIAPISGGLEDSDVQCGTSYSYTVTATYPNGTKSVSNAVTILTTSNLPPQQPLLVPSFNVRNVVELRPVLAGGTLPASSTLFYRRAAGGGPADFGSATTLRPRRDSTALEDLRKNPPCYSVRVTDVCGNTSSESAATCPSLLSASPADADGTTASLSWSAFTGPTPGAAASYVLERLSSDNQVLDNIAVSGNSYTDLSPNTTQQVLRYRLRISGAGLPAGTVSYSNIATVTRRLFLTIPTAFTPNGDGLNDVLEVKGKYLKDYTFVVVDRNGQEVFRGSQRADVWDGRIKGHAPVLGGYVWRFQQNNEDGTPFTASGSVTILK</sequence>
<dbReference type="NCBIfam" id="TIGR04131">
    <property type="entry name" value="Bac_Flav_CTERM"/>
    <property type="match status" value="1"/>
</dbReference>
<feature type="signal peptide" evidence="1">
    <location>
        <begin position="1"/>
        <end position="24"/>
    </location>
</feature>
<evidence type="ECO:0000256" key="1">
    <source>
        <dbReference type="SAM" id="SignalP"/>
    </source>
</evidence>
<dbReference type="InterPro" id="IPR026341">
    <property type="entry name" value="T9SS_type_B"/>
</dbReference>
<protein>
    <submittedName>
        <fullName evidence="2">Gliding motility-associated C-terminal domain-containing protein</fullName>
    </submittedName>
</protein>
<gene>
    <name evidence="2" type="ORF">IC234_01730</name>
</gene>
<evidence type="ECO:0000313" key="2">
    <source>
        <dbReference type="EMBL" id="MBD2720833.1"/>
    </source>
</evidence>
<reference evidence="2 3" key="1">
    <citation type="submission" date="2020-09" db="EMBL/GenBank/DDBJ databases">
        <authorList>
            <person name="Kim M.K."/>
        </authorList>
    </citation>
    <scope>NUCLEOTIDE SEQUENCE [LARGE SCALE GENOMIC DNA]</scope>
    <source>
        <strain evidence="2 3">BT189</strain>
    </source>
</reference>
<dbReference type="RefSeq" id="WP_190922109.1">
    <property type="nucleotide sequence ID" value="NZ_JACXAC010000001.1"/>
</dbReference>
<keyword evidence="1" id="KW-0732">Signal</keyword>
<comment type="caution">
    <text evidence="2">The sequence shown here is derived from an EMBL/GenBank/DDBJ whole genome shotgun (WGS) entry which is preliminary data.</text>
</comment>
<proteinExistence type="predicted"/>
<dbReference type="EMBL" id="JACXAC010000001">
    <property type="protein sequence ID" value="MBD2720833.1"/>
    <property type="molecule type" value="Genomic_DNA"/>
</dbReference>